<feature type="domain" description="PatA-like N-terminal" evidence="2">
    <location>
        <begin position="13"/>
        <end position="90"/>
    </location>
</feature>
<keyword evidence="4" id="KW-1185">Reference proteome</keyword>
<sequence length="254" mass="28104">MPEQEPQQGWATNLETFLQNLADEHRSGVLDLQRSKAGVKEKGRVILLHGGIVEASVGTRTGEEALNWLLAWGQCRYTFALTSPMEMEGIFPQRSQPTSDPIVMPPQTPIPPASIRPRSNTLTPGSYTPNIPPARTNKGPFAPNTLLPFQNESVLNSPPTNAPKSPAYNSWGAQQASAQQETTLVPYRLLQGPDAISLIGHYPLTRSQRHLYFLLDGQRTIVDLARLTGSSILSVRQLLIELEQMGLVRFKIIY</sequence>
<dbReference type="EMBL" id="BNJG01000003">
    <property type="protein sequence ID" value="GHO58831.1"/>
    <property type="molecule type" value="Genomic_DNA"/>
</dbReference>
<protein>
    <recommendedName>
        <fullName evidence="2">PatA-like N-terminal domain-containing protein</fullName>
    </recommendedName>
</protein>
<feature type="compositionally biased region" description="Polar residues" evidence="1">
    <location>
        <begin position="117"/>
        <end position="129"/>
    </location>
</feature>
<comment type="caution">
    <text evidence="3">The sequence shown here is derived from an EMBL/GenBank/DDBJ whole genome shotgun (WGS) entry which is preliminary data.</text>
</comment>
<dbReference type="RefSeq" id="WP_201375077.1">
    <property type="nucleotide sequence ID" value="NZ_BNJG01000003.1"/>
</dbReference>
<accession>A0ABQ3V1I7</accession>
<organism evidence="3 4">
    <name type="scientific">Ktedonobacter robiniae</name>
    <dbReference type="NCBI Taxonomy" id="2778365"/>
    <lineage>
        <taxon>Bacteria</taxon>
        <taxon>Bacillati</taxon>
        <taxon>Chloroflexota</taxon>
        <taxon>Ktedonobacteria</taxon>
        <taxon>Ktedonobacterales</taxon>
        <taxon>Ktedonobacteraceae</taxon>
        <taxon>Ktedonobacter</taxon>
    </lineage>
</organism>
<gene>
    <name evidence="3" type="ORF">KSB_73060</name>
</gene>
<name>A0ABQ3V1I7_9CHLR</name>
<proteinExistence type="predicted"/>
<feature type="compositionally biased region" description="Pro residues" evidence="1">
    <location>
        <begin position="103"/>
        <end position="114"/>
    </location>
</feature>
<reference evidence="3 4" key="1">
    <citation type="journal article" date="2021" name="Int. J. Syst. Evol. Microbiol.">
        <title>Reticulibacter mediterranei gen. nov., sp. nov., within the new family Reticulibacteraceae fam. nov., and Ktedonospora formicarum gen. nov., sp. nov., Ktedonobacter robiniae sp. nov., Dictyobacter formicarum sp. nov. and Dictyobacter arantiisoli sp. nov., belonging to the class Ktedonobacteria.</title>
        <authorList>
            <person name="Yabe S."/>
            <person name="Zheng Y."/>
            <person name="Wang C.M."/>
            <person name="Sakai Y."/>
            <person name="Abe K."/>
            <person name="Yokota A."/>
            <person name="Donadio S."/>
            <person name="Cavaletti L."/>
            <person name="Monciardini P."/>
        </authorList>
    </citation>
    <scope>NUCLEOTIDE SEQUENCE [LARGE SCALE GENOMIC DNA]</scope>
    <source>
        <strain evidence="3 4">SOSP1-30</strain>
    </source>
</reference>
<evidence type="ECO:0000313" key="3">
    <source>
        <dbReference type="EMBL" id="GHO58831.1"/>
    </source>
</evidence>
<dbReference type="Pfam" id="PF14332">
    <property type="entry name" value="DUF4388"/>
    <property type="match status" value="1"/>
</dbReference>
<evidence type="ECO:0000259" key="2">
    <source>
        <dbReference type="Pfam" id="PF14332"/>
    </source>
</evidence>
<evidence type="ECO:0000256" key="1">
    <source>
        <dbReference type="SAM" id="MobiDB-lite"/>
    </source>
</evidence>
<dbReference type="Proteomes" id="UP000654345">
    <property type="component" value="Unassembled WGS sequence"/>
</dbReference>
<evidence type="ECO:0000313" key="4">
    <source>
        <dbReference type="Proteomes" id="UP000654345"/>
    </source>
</evidence>
<feature type="region of interest" description="Disordered" evidence="1">
    <location>
        <begin position="93"/>
        <end position="143"/>
    </location>
</feature>
<dbReference type="InterPro" id="IPR025497">
    <property type="entry name" value="PatA-like_N"/>
</dbReference>